<protein>
    <submittedName>
        <fullName evidence="1">Uncharacterized protein</fullName>
    </submittedName>
</protein>
<evidence type="ECO:0000313" key="1">
    <source>
        <dbReference type="EMBL" id="QKC79415.1"/>
    </source>
</evidence>
<reference evidence="1 2" key="1">
    <citation type="submission" date="2018-10" db="EMBL/GenBank/DDBJ databases">
        <authorList>
            <person name="Perry B.J."/>
            <person name="Sullivan J.T."/>
            <person name="Murphy R.J.T."/>
            <person name="Ramsay J.P."/>
            <person name="Ronson C.W."/>
        </authorList>
    </citation>
    <scope>NUCLEOTIDE SEQUENCE [LARGE SCALE GENOMIC DNA]</scope>
    <source>
        <strain evidence="1 2">NZP2014</strain>
    </source>
</reference>
<evidence type="ECO:0000313" key="2">
    <source>
        <dbReference type="Proteomes" id="UP000503339"/>
    </source>
</evidence>
<name>A0A6M7UQL8_9HYPH</name>
<dbReference type="KEGG" id="merd:EB233_31615"/>
<dbReference type="EMBL" id="CP033361">
    <property type="protein sequence ID" value="QKC79415.1"/>
    <property type="molecule type" value="Genomic_DNA"/>
</dbReference>
<sequence length="119" mass="13716">MSKLRKDLDVLLSTVDALCSIPSMNEYLIGHTRLPAWQKATEYRRVGFQHLAVLVDKLDREESLAIEHELQRSIFASIGSPLLEKYHKEKRDHRVLSRSYGGSPTDPAIKECSVYIVWY</sequence>
<dbReference type="RefSeq" id="WP_064990644.1">
    <property type="nucleotide sequence ID" value="NZ_CP033361.1"/>
</dbReference>
<proteinExistence type="predicted"/>
<accession>A0A6M7UQL8</accession>
<gene>
    <name evidence="1" type="ORF">EB233_31615</name>
</gene>
<dbReference type="Proteomes" id="UP000503339">
    <property type="component" value="Chromosome"/>
</dbReference>
<dbReference type="AlphaFoldDB" id="A0A6M7UQL8"/>
<organism evidence="1 2">
    <name type="scientific">Mesorhizobium erdmanii</name>
    <dbReference type="NCBI Taxonomy" id="1777866"/>
    <lineage>
        <taxon>Bacteria</taxon>
        <taxon>Pseudomonadati</taxon>
        <taxon>Pseudomonadota</taxon>
        <taxon>Alphaproteobacteria</taxon>
        <taxon>Hyphomicrobiales</taxon>
        <taxon>Phyllobacteriaceae</taxon>
        <taxon>Mesorhizobium</taxon>
    </lineage>
</organism>
<keyword evidence="2" id="KW-1185">Reference proteome</keyword>